<protein>
    <recommendedName>
        <fullName evidence="1">DUF8091 domain-containing protein</fullName>
    </recommendedName>
</protein>
<proteinExistence type="predicted"/>
<organism evidence="2">
    <name type="scientific">hydrothermal vent metagenome</name>
    <dbReference type="NCBI Taxonomy" id="652676"/>
    <lineage>
        <taxon>unclassified sequences</taxon>
        <taxon>metagenomes</taxon>
        <taxon>ecological metagenomes</taxon>
    </lineage>
</organism>
<reference evidence="2" key="1">
    <citation type="submission" date="2018-06" db="EMBL/GenBank/DDBJ databases">
        <authorList>
            <person name="Zhirakovskaya E."/>
        </authorList>
    </citation>
    <scope>NUCLEOTIDE SEQUENCE</scope>
</reference>
<accession>A0A3B0UH47</accession>
<sequence length="145" mass="16805">MTNKIGTLAEKSLHAGIKEWYGRSGDQFEVKVDSFIIDIVRGEQLIEIQTRHFGAMKRKLSRLLVNHPVLLLHPIPQEKWIVRQTAVGKPISRRKSPKRGQLLDIFSELMRIPHLLTEPNLRIGILLTQQEEILRDDGQGSWRRK</sequence>
<dbReference type="InterPro" id="IPR058404">
    <property type="entry name" value="DUF8091"/>
</dbReference>
<dbReference type="EMBL" id="UOEU01000046">
    <property type="protein sequence ID" value="VAW30351.1"/>
    <property type="molecule type" value="Genomic_DNA"/>
</dbReference>
<evidence type="ECO:0000313" key="2">
    <source>
        <dbReference type="EMBL" id="VAW30351.1"/>
    </source>
</evidence>
<evidence type="ECO:0000259" key="1">
    <source>
        <dbReference type="Pfam" id="PF26351"/>
    </source>
</evidence>
<dbReference type="AlphaFoldDB" id="A0A3B0UH47"/>
<feature type="non-terminal residue" evidence="2">
    <location>
        <position position="145"/>
    </location>
</feature>
<gene>
    <name evidence="2" type="ORF">MNBD_CHLOROFLEXI01-1627</name>
</gene>
<name>A0A3B0UH47_9ZZZZ</name>
<dbReference type="Pfam" id="PF26351">
    <property type="entry name" value="DUF8091"/>
    <property type="match status" value="1"/>
</dbReference>
<feature type="domain" description="DUF8091" evidence="1">
    <location>
        <begin position="11"/>
        <end position="145"/>
    </location>
</feature>